<dbReference type="OrthoDB" id="4743193at2759"/>
<proteinExistence type="predicted"/>
<reference evidence="2 3" key="1">
    <citation type="submission" date="2014-04" db="EMBL/GenBank/DDBJ databases">
        <authorList>
            <consortium name="DOE Joint Genome Institute"/>
            <person name="Kuo A."/>
            <person name="Gay G."/>
            <person name="Dore J."/>
            <person name="Kohler A."/>
            <person name="Nagy L.G."/>
            <person name="Floudas D."/>
            <person name="Copeland A."/>
            <person name="Barry K.W."/>
            <person name="Cichocki N."/>
            <person name="Veneault-Fourrey C."/>
            <person name="LaButti K."/>
            <person name="Lindquist E.A."/>
            <person name="Lipzen A."/>
            <person name="Lundell T."/>
            <person name="Morin E."/>
            <person name="Murat C."/>
            <person name="Sun H."/>
            <person name="Tunlid A."/>
            <person name="Henrissat B."/>
            <person name="Grigoriev I.V."/>
            <person name="Hibbett D.S."/>
            <person name="Martin F."/>
            <person name="Nordberg H.P."/>
            <person name="Cantor M.N."/>
            <person name="Hua S.X."/>
        </authorList>
    </citation>
    <scope>NUCLEOTIDE SEQUENCE [LARGE SCALE GENOMIC DNA]</scope>
    <source>
        <strain evidence="3">h7</strain>
    </source>
</reference>
<feature type="domain" description="DUF6589" evidence="1">
    <location>
        <begin position="323"/>
        <end position="735"/>
    </location>
</feature>
<evidence type="ECO:0000313" key="3">
    <source>
        <dbReference type="Proteomes" id="UP000053424"/>
    </source>
</evidence>
<dbReference type="STRING" id="686832.A0A0C3BHK8"/>
<dbReference type="AlphaFoldDB" id="A0A0C3BHK8"/>
<gene>
    <name evidence="2" type="ORF">M413DRAFT_14150</name>
</gene>
<dbReference type="Proteomes" id="UP000053424">
    <property type="component" value="Unassembled WGS sequence"/>
</dbReference>
<sequence length="808" mass="92179">MNDLMAAAFQHAVQVDPPSLAGHEWASNIMKKKYSESIKKLTSVEDWHFNASHASAQDLDNFRIEDMATEMKKLAPDLWFILDVLLVGDRKRGNVDPEGDHIMSAPHDLEVEDFIGDEEDELWNTVDNMGFIINEAPASEVEIPAISKKVARREAICTVKKVVMISIMMQSRNNKCNALESVFGIFLHSTNTPEKVIQALAHMGISISLAAIHTAIHSLSLETHETLRKMGQTLIVGYAYDNFDIDFKTAVPTIEKIGDTLTHLTSGTLIMLEHGVTHQDLKCSEALWAKSALNPQQTSPPREYTAIDLIGLHPEVDQPSGLTRRERFNSWKFRKDLYEHGPSYFRRFAPDLGLPETIEQIPVVKMRYAPARSMDVNESTHSGNISAITNLVHQGGIGDPDAQTEKEKQTQWTRRMFSLLEYVVIFFGDLATFERVMGVLIRRSIEATPWRRFQFVVFVMGLFHLKMACADSIWRIFIEPKTSREDVNSLMAFVARHRPRETGKIGSAPGFRRMHEVIAHEGIALRLDAWLTEIIKRDPTCTSLEAYAACQPSKESLEELSNYLAQHYVAGGDVDIYTLRQQPNRDKQHENVLLMHQYFLLYEEMSFAMNQGDIGRVETLFLPWISLFRGTRKHKYAKHMAKFLTDLYFVYDAPLRHAVRYNVLVNPTGKPGKFRGVDWVEESMINLYTKHTFGGSGSNYTKSRVIEESTLIKIYHSCHDNIERNFCLTNLTNRHSPPNMIKTLDMLGLYMTEHKPNIHQDNRKSVYRVPNILDRGENLVFNIGGDSSEVEESIDQAIEEEDLTVEYD</sequence>
<reference evidence="3" key="2">
    <citation type="submission" date="2015-01" db="EMBL/GenBank/DDBJ databases">
        <title>Evolutionary Origins and Diversification of the Mycorrhizal Mutualists.</title>
        <authorList>
            <consortium name="DOE Joint Genome Institute"/>
            <consortium name="Mycorrhizal Genomics Consortium"/>
            <person name="Kohler A."/>
            <person name="Kuo A."/>
            <person name="Nagy L.G."/>
            <person name="Floudas D."/>
            <person name="Copeland A."/>
            <person name="Barry K.W."/>
            <person name="Cichocki N."/>
            <person name="Veneault-Fourrey C."/>
            <person name="LaButti K."/>
            <person name="Lindquist E.A."/>
            <person name="Lipzen A."/>
            <person name="Lundell T."/>
            <person name="Morin E."/>
            <person name="Murat C."/>
            <person name="Riley R."/>
            <person name="Ohm R."/>
            <person name="Sun H."/>
            <person name="Tunlid A."/>
            <person name="Henrissat B."/>
            <person name="Grigoriev I.V."/>
            <person name="Hibbett D.S."/>
            <person name="Martin F."/>
        </authorList>
    </citation>
    <scope>NUCLEOTIDE SEQUENCE [LARGE SCALE GENOMIC DNA]</scope>
    <source>
        <strain evidence="3">h7</strain>
    </source>
</reference>
<organism evidence="2 3">
    <name type="scientific">Hebeloma cylindrosporum</name>
    <dbReference type="NCBI Taxonomy" id="76867"/>
    <lineage>
        <taxon>Eukaryota</taxon>
        <taxon>Fungi</taxon>
        <taxon>Dikarya</taxon>
        <taxon>Basidiomycota</taxon>
        <taxon>Agaricomycotina</taxon>
        <taxon>Agaricomycetes</taxon>
        <taxon>Agaricomycetidae</taxon>
        <taxon>Agaricales</taxon>
        <taxon>Agaricineae</taxon>
        <taxon>Hymenogastraceae</taxon>
        <taxon>Hebeloma</taxon>
    </lineage>
</organism>
<name>A0A0C3BHK8_HEBCY</name>
<evidence type="ECO:0000259" key="1">
    <source>
        <dbReference type="Pfam" id="PF20231"/>
    </source>
</evidence>
<accession>A0A0C3BHK8</accession>
<evidence type="ECO:0000313" key="2">
    <source>
        <dbReference type="EMBL" id="KIM36195.1"/>
    </source>
</evidence>
<dbReference type="Pfam" id="PF20231">
    <property type="entry name" value="DUF6589"/>
    <property type="match status" value="1"/>
</dbReference>
<dbReference type="EMBL" id="KN831808">
    <property type="protein sequence ID" value="KIM36195.1"/>
    <property type="molecule type" value="Genomic_DNA"/>
</dbReference>
<dbReference type="HOGENOM" id="CLU_009487_0_0_1"/>
<keyword evidence="3" id="KW-1185">Reference proteome</keyword>
<dbReference type="InterPro" id="IPR046496">
    <property type="entry name" value="DUF6589"/>
</dbReference>
<protein>
    <recommendedName>
        <fullName evidence="1">DUF6589 domain-containing protein</fullName>
    </recommendedName>
</protein>